<reference evidence="8 9" key="1">
    <citation type="journal article" date="2015" name="PLoS Pathog.">
        <title>Leptomonas seymouri: Adaptations to the Dixenous Life Cycle Analyzed by Genome Sequencing, Transcriptome Profiling and Co-infection with Leishmania donovani.</title>
        <authorList>
            <person name="Kraeva N."/>
            <person name="Butenko A."/>
            <person name="Hlavacova J."/>
            <person name="Kostygov A."/>
            <person name="Myskova J."/>
            <person name="Grybchuk D."/>
            <person name="Lestinova T."/>
            <person name="Votypka J."/>
            <person name="Volf P."/>
            <person name="Opperdoes F."/>
            <person name="Flegontov P."/>
            <person name="Lukes J."/>
            <person name="Yurchenko V."/>
        </authorList>
    </citation>
    <scope>NUCLEOTIDE SEQUENCE [LARGE SCALE GENOMIC DNA]</scope>
    <source>
        <strain evidence="8 9">ATCC 30220</strain>
    </source>
</reference>
<dbReference type="Pfam" id="PF05739">
    <property type="entry name" value="SNARE"/>
    <property type="match status" value="1"/>
</dbReference>
<evidence type="ECO:0000256" key="4">
    <source>
        <dbReference type="ARBA" id="ARBA00022989"/>
    </source>
</evidence>
<dbReference type="Gene3D" id="1.20.58.90">
    <property type="match status" value="1"/>
</dbReference>
<evidence type="ECO:0000256" key="3">
    <source>
        <dbReference type="ARBA" id="ARBA00022692"/>
    </source>
</evidence>
<name>A0A0N0P4C8_LEPSE</name>
<keyword evidence="3 6" id="KW-0812">Transmembrane</keyword>
<evidence type="ECO:0000256" key="5">
    <source>
        <dbReference type="ARBA" id="ARBA00023136"/>
    </source>
</evidence>
<dbReference type="OMA" id="KICTIVM"/>
<dbReference type="GO" id="GO:0012505">
    <property type="term" value="C:endomembrane system"/>
    <property type="evidence" value="ECO:0007669"/>
    <property type="project" value="UniProtKB-ARBA"/>
</dbReference>
<dbReference type="InterPro" id="IPR000727">
    <property type="entry name" value="T_SNARE_dom"/>
</dbReference>
<comment type="subcellular location">
    <subcellularLocation>
        <location evidence="1">Membrane</location>
        <topology evidence="1">Single-pass membrane protein</topology>
    </subcellularLocation>
</comment>
<dbReference type="GO" id="GO:0005737">
    <property type="term" value="C:cytoplasm"/>
    <property type="evidence" value="ECO:0007669"/>
    <property type="project" value="UniProtKB-ARBA"/>
</dbReference>
<organism evidence="8 9">
    <name type="scientific">Leptomonas seymouri</name>
    <dbReference type="NCBI Taxonomy" id="5684"/>
    <lineage>
        <taxon>Eukaryota</taxon>
        <taxon>Discoba</taxon>
        <taxon>Euglenozoa</taxon>
        <taxon>Kinetoplastea</taxon>
        <taxon>Metakinetoplastina</taxon>
        <taxon>Trypanosomatida</taxon>
        <taxon>Trypanosomatidae</taxon>
        <taxon>Leishmaniinae</taxon>
        <taxon>Leptomonas</taxon>
    </lineage>
</organism>
<feature type="transmembrane region" description="Helical" evidence="6">
    <location>
        <begin position="218"/>
        <end position="236"/>
    </location>
</feature>
<dbReference type="Gene3D" id="1.20.5.110">
    <property type="match status" value="1"/>
</dbReference>
<keyword evidence="2" id="KW-0813">Transport</keyword>
<keyword evidence="9" id="KW-1185">Reference proteome</keyword>
<dbReference type="VEuPathDB" id="TriTrypDB:Lsey_0206_0140"/>
<protein>
    <submittedName>
        <fullName evidence="8">Putative Syntaxin</fullName>
    </submittedName>
</protein>
<keyword evidence="5 6" id="KW-0472">Membrane</keyword>
<dbReference type="PROSITE" id="PS50192">
    <property type="entry name" value="T_SNARE"/>
    <property type="match status" value="1"/>
</dbReference>
<dbReference type="CDD" id="cd15841">
    <property type="entry name" value="SNARE_Qc"/>
    <property type="match status" value="1"/>
</dbReference>
<keyword evidence="4 6" id="KW-1133">Transmembrane helix</keyword>
<dbReference type="OrthoDB" id="546861at2759"/>
<comment type="caution">
    <text evidence="8">The sequence shown here is derived from an EMBL/GenBank/DDBJ whole genome shotgun (WGS) entry which is preliminary data.</text>
</comment>
<dbReference type="AlphaFoldDB" id="A0A0N0P4C8"/>
<gene>
    <name evidence="8" type="ORF">ABL78_5806</name>
</gene>
<feature type="domain" description="T-SNARE coiled-coil homology" evidence="7">
    <location>
        <begin position="146"/>
        <end position="208"/>
    </location>
</feature>
<dbReference type="SUPFAM" id="SSF58038">
    <property type="entry name" value="SNARE fusion complex"/>
    <property type="match status" value="1"/>
</dbReference>
<proteinExistence type="predicted"/>
<evidence type="ECO:0000313" key="9">
    <source>
        <dbReference type="Proteomes" id="UP000038009"/>
    </source>
</evidence>
<evidence type="ECO:0000256" key="6">
    <source>
        <dbReference type="SAM" id="Phobius"/>
    </source>
</evidence>
<evidence type="ECO:0000256" key="2">
    <source>
        <dbReference type="ARBA" id="ARBA00022448"/>
    </source>
</evidence>
<dbReference type="Proteomes" id="UP000038009">
    <property type="component" value="Unassembled WGS sequence"/>
</dbReference>
<evidence type="ECO:0000313" key="8">
    <source>
        <dbReference type="EMBL" id="KPI85146.1"/>
    </source>
</evidence>
<dbReference type="GO" id="GO:0016020">
    <property type="term" value="C:membrane"/>
    <property type="evidence" value="ECO:0007669"/>
    <property type="project" value="UniProtKB-SubCell"/>
</dbReference>
<evidence type="ECO:0000259" key="7">
    <source>
        <dbReference type="PROSITE" id="PS50192"/>
    </source>
</evidence>
<dbReference type="FunFam" id="1.20.5.110:FF:000173">
    <property type="entry name" value="Putative syntaxin"/>
    <property type="match status" value="1"/>
</dbReference>
<dbReference type="EMBL" id="LJSK01000206">
    <property type="protein sequence ID" value="KPI85146.1"/>
    <property type="molecule type" value="Genomic_DNA"/>
</dbReference>
<dbReference type="PANTHER" id="PTHR12791">
    <property type="entry name" value="GOLGI SNARE BET1-RELATED"/>
    <property type="match status" value="1"/>
</dbReference>
<accession>A0A0N0P4C8</accession>
<sequence length="237" mass="26585">MLADDPFPDSVKEMRELVVQARLMEQQATQKGVVTPSTVSELKQIHDDVEELLQFLKDMLRVVDERGGKVQGKVFSANEIMERQNTVRSLESDVADIRSFYKKIALSSAQRQRAAEAAVASAAAETRNYGGGAPDEFITAQTCAQREEEKVQDEVLDRLTYGLRELRETGVNIHEELDVQETMLNEVDRDVSGVRVRLRAANAKVDKLLASMSNRGKVCTIVMLIFILVFILFFGFS</sequence>
<evidence type="ECO:0000256" key="1">
    <source>
        <dbReference type="ARBA" id="ARBA00004167"/>
    </source>
</evidence>